<keyword evidence="3" id="KW-1185">Reference proteome</keyword>
<feature type="transmembrane region" description="Helical" evidence="1">
    <location>
        <begin position="461"/>
        <end position="482"/>
    </location>
</feature>
<feature type="transmembrane region" description="Helical" evidence="1">
    <location>
        <begin position="430"/>
        <end position="449"/>
    </location>
</feature>
<dbReference type="EMBL" id="JACSQZ010000001">
    <property type="protein sequence ID" value="MBD7913566.1"/>
    <property type="molecule type" value="Genomic_DNA"/>
</dbReference>
<feature type="transmembrane region" description="Helical" evidence="1">
    <location>
        <begin position="342"/>
        <end position="362"/>
    </location>
</feature>
<reference evidence="2 3" key="1">
    <citation type="submission" date="2020-08" db="EMBL/GenBank/DDBJ databases">
        <title>A Genomic Blueprint of the Chicken Gut Microbiome.</title>
        <authorList>
            <person name="Gilroy R."/>
            <person name="Ravi A."/>
            <person name="Getino M."/>
            <person name="Pursley I."/>
            <person name="Horton D.L."/>
            <person name="Alikhan N.-F."/>
            <person name="Baker D."/>
            <person name="Gharbi K."/>
            <person name="Hall N."/>
            <person name="Watson M."/>
            <person name="Adriaenssens E.M."/>
            <person name="Foster-Nyarko E."/>
            <person name="Jarju S."/>
            <person name="Secka A."/>
            <person name="Antonio M."/>
            <person name="Oren A."/>
            <person name="Chaudhuri R."/>
            <person name="La Ragione R.M."/>
            <person name="Hildebrand F."/>
            <person name="Pallen M.J."/>
        </authorList>
    </citation>
    <scope>NUCLEOTIDE SEQUENCE [LARGE SCALE GENOMIC DNA]</scope>
    <source>
        <strain evidence="2 3">Sa3CUN1</strain>
    </source>
</reference>
<evidence type="ECO:0000256" key="1">
    <source>
        <dbReference type="SAM" id="Phobius"/>
    </source>
</evidence>
<gene>
    <name evidence="2" type="ORF">H9660_00245</name>
</gene>
<feature type="transmembrane region" description="Helical" evidence="1">
    <location>
        <begin position="180"/>
        <end position="197"/>
    </location>
</feature>
<sequence length="617" mass="70724">MVNAVSLVLMKGERILLLNREKNRMPIIVIRDNETPEKCIERWTKDNVEIGSAKIIKHDKTFKVENYNINLIFIDCSNSEVKLLNEDLVFENCSFVSNLNKVEEGMLRSLIIKCGLLNYKSFAVESLARAYSMSNAFKEKKPFIELEKGRMDSNKAIGLIGLALLIGALFSVFVFNYLGVSVPIIILLMIGTFIKIVGIKNKSIIGFFFLISSFILSITYGIFTNEVFRVLNLIVIPISLFSGFLLLTYDKVEFKAISFIAAFLELILAESIENTTKLPKELKDRFGSVDSEKKNGYMKYVIKGLFISIPTLIVLLMLLSGADEIFNYYLSNIWDYINIKNIYDFIIRFILASMLMFIIYGLNYGLSSTKVIKVNNKNINKTLNSTTVITVLVSVILVYLVFTKIQVSYLYLNKALPEGFSFSEYARKGFFQLVFLVFINLVTIITIKLKTDVKNSKVNSVLNIMYSIITLLTLNMGTAAIYKMNLYISEFGYTRLRILVQVFTLFLCISLVLLLAFIIREKVLFKPIAITAMIIYIGLNYINIDNFIAKENIKLIEKRAEIDLWYLSTLSLDAKEALSEGRKNGVVSNEYYNLWVNKKVLTEHWYEYNYMNENVLK</sequence>
<keyword evidence="1" id="KW-1133">Transmembrane helix</keyword>
<dbReference type="Pfam" id="PF13687">
    <property type="entry name" value="DUF4153"/>
    <property type="match status" value="1"/>
</dbReference>
<organism evidence="2 3">
    <name type="scientific">Clostridium gallinarum</name>
    <dbReference type="NCBI Taxonomy" id="2762246"/>
    <lineage>
        <taxon>Bacteria</taxon>
        <taxon>Bacillati</taxon>
        <taxon>Bacillota</taxon>
        <taxon>Clostridia</taxon>
        <taxon>Eubacteriales</taxon>
        <taxon>Clostridiaceae</taxon>
        <taxon>Clostridium</taxon>
    </lineage>
</organism>
<dbReference type="Proteomes" id="UP000640335">
    <property type="component" value="Unassembled WGS sequence"/>
</dbReference>
<name>A0ABR8PZI1_9CLOT</name>
<feature type="transmembrane region" description="Helical" evidence="1">
    <location>
        <begin position="204"/>
        <end position="223"/>
    </location>
</feature>
<comment type="caution">
    <text evidence="2">The sequence shown here is derived from an EMBL/GenBank/DDBJ whole genome shotgun (WGS) entry which is preliminary data.</text>
</comment>
<feature type="transmembrane region" description="Helical" evidence="1">
    <location>
        <begin position="156"/>
        <end position="174"/>
    </location>
</feature>
<keyword evidence="1" id="KW-0812">Transmembrane</keyword>
<accession>A0ABR8PZI1</accession>
<evidence type="ECO:0000313" key="3">
    <source>
        <dbReference type="Proteomes" id="UP000640335"/>
    </source>
</evidence>
<feature type="transmembrane region" description="Helical" evidence="1">
    <location>
        <begin position="229"/>
        <end position="249"/>
    </location>
</feature>
<proteinExistence type="predicted"/>
<evidence type="ECO:0000313" key="2">
    <source>
        <dbReference type="EMBL" id="MBD7913566.1"/>
    </source>
</evidence>
<protein>
    <submittedName>
        <fullName evidence="2">DUF4173 domain-containing protein</fullName>
    </submittedName>
</protein>
<feature type="transmembrane region" description="Helical" evidence="1">
    <location>
        <begin position="300"/>
        <end position="322"/>
    </location>
</feature>
<feature type="transmembrane region" description="Helical" evidence="1">
    <location>
        <begin position="498"/>
        <end position="517"/>
    </location>
</feature>
<dbReference type="RefSeq" id="WP_191747328.1">
    <property type="nucleotide sequence ID" value="NZ_JACSQZ010000001.1"/>
</dbReference>
<dbReference type="InterPro" id="IPR025291">
    <property type="entry name" value="DUF4153"/>
</dbReference>
<feature type="transmembrane region" description="Helical" evidence="1">
    <location>
        <begin position="383"/>
        <end position="402"/>
    </location>
</feature>
<keyword evidence="1" id="KW-0472">Membrane</keyword>